<evidence type="ECO:0000259" key="14">
    <source>
        <dbReference type="PROSITE" id="PS50162"/>
    </source>
</evidence>
<keyword evidence="6 13" id="KW-0862">Zinc</keyword>
<keyword evidence="3 11" id="KW-0227">DNA damage</keyword>
<dbReference type="Gene3D" id="3.30.230.10">
    <property type="match status" value="1"/>
</dbReference>
<evidence type="ECO:0000256" key="5">
    <source>
        <dbReference type="ARBA" id="ARBA00022801"/>
    </source>
</evidence>
<evidence type="ECO:0000256" key="3">
    <source>
        <dbReference type="ARBA" id="ARBA00022763"/>
    </source>
</evidence>
<dbReference type="InterPro" id="IPR020568">
    <property type="entry name" value="Ribosomal_Su5_D2-typ_SF"/>
</dbReference>
<accession>A0ABN4UVD9</accession>
<keyword evidence="8 11" id="KW-0346">Stress response</keyword>
<feature type="short sequence motif" description="RadA KNRFG motif" evidence="11">
    <location>
        <begin position="246"/>
        <end position="250"/>
    </location>
</feature>
<keyword evidence="4 13" id="KW-0863">Zinc-finger</keyword>
<evidence type="ECO:0000313" key="16">
    <source>
        <dbReference type="Proteomes" id="UP000185490"/>
    </source>
</evidence>
<dbReference type="HAMAP" id="MF_01498">
    <property type="entry name" value="RadA_bact"/>
    <property type="match status" value="1"/>
</dbReference>
<evidence type="ECO:0000256" key="7">
    <source>
        <dbReference type="ARBA" id="ARBA00022840"/>
    </source>
</evidence>
<feature type="domain" description="RecA family profile 1" evidence="14">
    <location>
        <begin position="61"/>
        <end position="209"/>
    </location>
</feature>
<dbReference type="InterPro" id="IPR020588">
    <property type="entry name" value="RecA_ATP-bd"/>
</dbReference>
<dbReference type="PANTHER" id="PTHR32472">
    <property type="entry name" value="DNA REPAIR PROTEIN RADA"/>
    <property type="match status" value="1"/>
</dbReference>
<feature type="binding site" evidence="11">
    <location>
        <begin position="90"/>
        <end position="97"/>
    </location>
    <ligand>
        <name>ATP</name>
        <dbReference type="ChEBI" id="CHEBI:30616"/>
    </ligand>
</feature>
<dbReference type="NCBIfam" id="TIGR00416">
    <property type="entry name" value="sms"/>
    <property type="match status" value="1"/>
</dbReference>
<keyword evidence="2 11" id="KW-0547">Nucleotide-binding</keyword>
<dbReference type="InterPro" id="IPR014721">
    <property type="entry name" value="Ribsml_uS5_D2-typ_fold_subgr"/>
</dbReference>
<dbReference type="RefSeq" id="WP_012056265.1">
    <property type="nucleotide sequence ID" value="NZ_CP007389.1"/>
</dbReference>
<comment type="function">
    <text evidence="13">DNA-dependent ATPase involved in processing of recombination intermediates, plays a role in repairing DNA breaks. Stimulates the branch migration of RecA-mediated strand transfer reactions, allowing the 3' invading strand to extend heteroduplex DNA faster. Binds ssDNA in the presence of ADP but not other nucleotides, has ATPase activity that is stimulated by ssDNA and various branched DNA structures, but inhibited by SSB. Does not have RecA's homology-searching function.</text>
</comment>
<dbReference type="SUPFAM" id="SSF54211">
    <property type="entry name" value="Ribosomal protein S5 domain 2-like"/>
    <property type="match status" value="1"/>
</dbReference>
<comment type="function">
    <text evidence="11">Plays a role in repairing double-strand DNA breaks, probably involving stabilizing or processing branched DNA or blocked replication forks.</text>
</comment>
<comment type="domain">
    <text evidence="11">The middle region has homology to RecA with ATPase motifs including the RadA KNRFG motif, while the C-terminus is homologous to Lon protease.</text>
</comment>
<dbReference type="SUPFAM" id="SSF52540">
    <property type="entry name" value="P-loop containing nucleoside triphosphate hydrolases"/>
    <property type="match status" value="1"/>
</dbReference>
<keyword evidence="16" id="KW-1185">Reference proteome</keyword>
<dbReference type="PRINTS" id="PR01874">
    <property type="entry name" value="DNAREPAIRADA"/>
</dbReference>
<dbReference type="PANTHER" id="PTHR32472:SF10">
    <property type="entry name" value="DNA REPAIR PROTEIN RADA-LIKE PROTEIN"/>
    <property type="match status" value="1"/>
</dbReference>
<evidence type="ECO:0000256" key="4">
    <source>
        <dbReference type="ARBA" id="ARBA00022771"/>
    </source>
</evidence>
<evidence type="ECO:0000256" key="8">
    <source>
        <dbReference type="ARBA" id="ARBA00023016"/>
    </source>
</evidence>
<evidence type="ECO:0000256" key="1">
    <source>
        <dbReference type="ARBA" id="ARBA00022723"/>
    </source>
</evidence>
<evidence type="ECO:0000256" key="6">
    <source>
        <dbReference type="ARBA" id="ARBA00022833"/>
    </source>
</evidence>
<evidence type="ECO:0000256" key="9">
    <source>
        <dbReference type="ARBA" id="ARBA00023125"/>
    </source>
</evidence>
<evidence type="ECO:0000256" key="12">
    <source>
        <dbReference type="NCBIfam" id="TIGR00416"/>
    </source>
</evidence>
<dbReference type="Gene3D" id="3.40.50.300">
    <property type="entry name" value="P-loop containing nucleotide triphosphate hydrolases"/>
    <property type="match status" value="1"/>
</dbReference>
<dbReference type="EMBL" id="CP007389">
    <property type="protein sequence ID" value="APT73111.1"/>
    <property type="molecule type" value="Genomic_DNA"/>
</dbReference>
<dbReference type="Pfam" id="PF13481">
    <property type="entry name" value="AAA_25"/>
    <property type="match status" value="1"/>
</dbReference>
<name>A0ABN4UVD9_9BACT</name>
<keyword evidence="9 11" id="KW-0238">DNA-binding</keyword>
<dbReference type="SMART" id="SM00382">
    <property type="entry name" value="AAA"/>
    <property type="match status" value="1"/>
</dbReference>
<dbReference type="InterPro" id="IPR004504">
    <property type="entry name" value="DNA_repair_RadA"/>
</dbReference>
<evidence type="ECO:0000256" key="13">
    <source>
        <dbReference type="RuleBase" id="RU003555"/>
    </source>
</evidence>
<keyword evidence="5" id="KW-0378">Hydrolase</keyword>
<feature type="region of interest" description="Lon-protease-like" evidence="11">
    <location>
        <begin position="341"/>
        <end position="444"/>
    </location>
</feature>
<keyword evidence="7 11" id="KW-0067">ATP-binding</keyword>
<keyword evidence="1 11" id="KW-0479">Metal-binding</keyword>
<dbReference type="Pfam" id="PF13541">
    <property type="entry name" value="ChlI"/>
    <property type="match status" value="1"/>
</dbReference>
<organism evidence="15 16">
    <name type="scientific">Thermosipho melanesiensis</name>
    <dbReference type="NCBI Taxonomy" id="46541"/>
    <lineage>
        <taxon>Bacteria</taxon>
        <taxon>Thermotogati</taxon>
        <taxon>Thermotogota</taxon>
        <taxon>Thermotogae</taxon>
        <taxon>Thermotogales</taxon>
        <taxon>Fervidobacteriaceae</taxon>
        <taxon>Thermosipho</taxon>
    </lineage>
</organism>
<dbReference type="InterPro" id="IPR003593">
    <property type="entry name" value="AAA+_ATPase"/>
</dbReference>
<gene>
    <name evidence="11" type="primary">radA</name>
    <name evidence="15" type="ORF">BW47_00150</name>
</gene>
<sequence length="444" mass="49222">MSKAKKIYVCENCGYESPKWFGRCPVCNVWDSARELKFEEKVNAGIDSRIFLLNDDLIGGEVRRIKTNKEEIDGLFGGGIVPGQVILLGGEPGVGKSTLALQISDLISKRGKVLYVSGEESIKQIGIRAKRLGIKNNNLYVSIDNELEAVFVNLKKISPVFVVLDSIQTVFSNKVDGVPGGILQLRTVVEKLRKYSKESGVPILLIAHVNKEGNIAGPKLVEHIVDTVVYFEGEKTTDLRILRVIKNRFGPSGEIAVFQMMNTGLEELKNKVFIEESNMPGNVISCVYEGTRPILVQVQSLVSRDRISTSRRISHGVDVRKLIILSAVISKHLNLPIDAHDIYLNVSGGIKITDPASDLAIASSILSSLFNKFLGKVVVIGEVGLDGSVRKVRDLEKRIENAKKAGFERFIIPHNKKVYGNKIYLVKNIRELQEIIFEEGENEN</sequence>
<evidence type="ECO:0000256" key="2">
    <source>
        <dbReference type="ARBA" id="ARBA00022741"/>
    </source>
</evidence>
<evidence type="ECO:0000256" key="10">
    <source>
        <dbReference type="ARBA" id="ARBA00023204"/>
    </source>
</evidence>
<keyword evidence="10 11" id="KW-0234">DNA repair</keyword>
<reference evidence="15 16" key="1">
    <citation type="submission" date="2014-02" db="EMBL/GenBank/DDBJ databases">
        <title>Diversity of Thermotogales isolates from hydrothermal vents.</title>
        <authorList>
            <person name="Haverkamp T.H.A."/>
            <person name="Lossouarn J."/>
            <person name="Geslin C."/>
            <person name="Nesbo C.L."/>
        </authorList>
    </citation>
    <scope>NUCLEOTIDE SEQUENCE [LARGE SCALE GENOMIC DNA]</scope>
    <source>
        <strain evidence="15 16">431</strain>
    </source>
</reference>
<dbReference type="InterPro" id="IPR041166">
    <property type="entry name" value="Rubredoxin_2"/>
</dbReference>
<protein>
    <recommendedName>
        <fullName evidence="11 12">DNA repair protein RadA</fullName>
    </recommendedName>
</protein>
<dbReference type="PROSITE" id="PS50162">
    <property type="entry name" value="RECA_2"/>
    <property type="match status" value="1"/>
</dbReference>
<comment type="similarity">
    <text evidence="11 13">Belongs to the RecA family. RadA subfamily.</text>
</comment>
<evidence type="ECO:0000256" key="11">
    <source>
        <dbReference type="HAMAP-Rule" id="MF_01498"/>
    </source>
</evidence>
<evidence type="ECO:0000313" key="15">
    <source>
        <dbReference type="EMBL" id="APT73111.1"/>
    </source>
</evidence>
<dbReference type="InterPro" id="IPR027417">
    <property type="entry name" value="P-loop_NTPase"/>
</dbReference>
<proteinExistence type="inferred from homology"/>
<dbReference type="Pfam" id="PF18073">
    <property type="entry name" value="Zn_ribbon_LapB"/>
    <property type="match status" value="1"/>
</dbReference>
<dbReference type="Proteomes" id="UP000185490">
    <property type="component" value="Chromosome"/>
</dbReference>